<evidence type="ECO:0000259" key="21">
    <source>
        <dbReference type="SMART" id="SM00337"/>
    </source>
</evidence>
<keyword evidence="14" id="KW-0472">Membrane</keyword>
<dbReference type="GO" id="GO:0001836">
    <property type="term" value="P:release of cytochrome c from mitochondria"/>
    <property type="evidence" value="ECO:0007669"/>
    <property type="project" value="TreeGrafter"/>
</dbReference>
<dbReference type="GO" id="GO:0005783">
    <property type="term" value="C:endoplasmic reticulum"/>
    <property type="evidence" value="ECO:0007669"/>
    <property type="project" value="UniProtKB-SubCell"/>
</dbReference>
<dbReference type="Pfam" id="PF00452">
    <property type="entry name" value="Bcl-2"/>
    <property type="match status" value="1"/>
</dbReference>
<evidence type="ECO:0000256" key="17">
    <source>
        <dbReference type="ARBA" id="ARBA00053352"/>
    </source>
</evidence>
<dbReference type="InterPro" id="IPR002475">
    <property type="entry name" value="Bcl2-like"/>
</dbReference>
<dbReference type="SUPFAM" id="SSF56854">
    <property type="entry name" value="Bcl-2 inhibitors of programmed cell death"/>
    <property type="match status" value="1"/>
</dbReference>
<dbReference type="InterPro" id="IPR036834">
    <property type="entry name" value="Bcl-2-like_sf"/>
</dbReference>
<evidence type="ECO:0000256" key="3">
    <source>
        <dbReference type="ARBA" id="ARBA00004173"/>
    </source>
</evidence>
<sequence length="227" mass="25219">MADALRLRTACVLTDYLEYCARETGSAPRPPSTPEAAVLRSVATHIQQRYQHVWSHYRGYRGNRIELVTQVAHEISHGIRGPTWGRVVALVTLAGTLLERPPPGHMLALKEWEADVDRDCQSLVALLCDWLTGQHRAWLEAQGGWVSGAGDPRTRLHGPHPEGPSVANPEGVRCEFWLSLLLTESGWQKPAFLHALLLTHSEAAARDGFAHFGLVLAHPPGFRMRPR</sequence>
<dbReference type="Proteomes" id="UP000010552">
    <property type="component" value="Unassembled WGS sequence"/>
</dbReference>
<dbReference type="eggNOG" id="KOG4728">
    <property type="taxonomic scope" value="Eukaryota"/>
</dbReference>
<dbReference type="EMBL" id="KB031042">
    <property type="protein sequence ID" value="ELK05408.1"/>
    <property type="molecule type" value="Genomic_DNA"/>
</dbReference>
<dbReference type="GO" id="GO:0042981">
    <property type="term" value="P:regulation of apoptotic process"/>
    <property type="evidence" value="ECO:0007669"/>
    <property type="project" value="InterPro"/>
</dbReference>
<keyword evidence="9" id="KW-0053">Apoptosis</keyword>
<gene>
    <name evidence="22" type="ORF">PAL_GLEAN10023465</name>
</gene>
<dbReference type="FunCoup" id="L5K4M7">
    <property type="interactions" value="6"/>
</dbReference>
<evidence type="ECO:0000256" key="14">
    <source>
        <dbReference type="ARBA" id="ARBA00023136"/>
    </source>
</evidence>
<evidence type="ECO:0000256" key="15">
    <source>
        <dbReference type="ARBA" id="ARBA00023212"/>
    </source>
</evidence>
<comment type="subcellular location">
    <subcellularLocation>
        <location evidence="4">Cytoplasm</location>
        <location evidence="4">Cytoskeleton</location>
        <location evidence="4">Spindle</location>
    </subcellularLocation>
    <subcellularLocation>
        <location evidence="5">Endoplasmic reticulum</location>
    </subcellularLocation>
    <subcellularLocation>
        <location evidence="3">Mitochondrion</location>
    </subcellularLocation>
    <subcellularLocation>
        <location evidence="2">Nucleus membrane</location>
    </subcellularLocation>
</comment>
<keyword evidence="7" id="KW-0963">Cytoplasm</keyword>
<evidence type="ECO:0000256" key="6">
    <source>
        <dbReference type="ARBA" id="ARBA00009458"/>
    </source>
</evidence>
<evidence type="ECO:0000256" key="16">
    <source>
        <dbReference type="ARBA" id="ARBA00023242"/>
    </source>
</evidence>
<dbReference type="PANTHER" id="PTHR11256">
    <property type="entry name" value="BCL-2 RELATED"/>
    <property type="match status" value="1"/>
</dbReference>
<dbReference type="AlphaFoldDB" id="L5K4M7"/>
<dbReference type="FunFam" id="1.10.437.10:FF:000014">
    <property type="entry name" value="Bcl-2-like protein 10"/>
    <property type="match status" value="1"/>
</dbReference>
<evidence type="ECO:0000256" key="4">
    <source>
        <dbReference type="ARBA" id="ARBA00004186"/>
    </source>
</evidence>
<organism evidence="22 23">
    <name type="scientific">Pteropus alecto</name>
    <name type="common">Black flying fox</name>
    <dbReference type="NCBI Taxonomy" id="9402"/>
    <lineage>
        <taxon>Eukaryota</taxon>
        <taxon>Metazoa</taxon>
        <taxon>Chordata</taxon>
        <taxon>Craniata</taxon>
        <taxon>Vertebrata</taxon>
        <taxon>Euteleostomi</taxon>
        <taxon>Mammalia</taxon>
        <taxon>Eutheria</taxon>
        <taxon>Laurasiatheria</taxon>
        <taxon>Chiroptera</taxon>
        <taxon>Yinpterochiroptera</taxon>
        <taxon>Pteropodoidea</taxon>
        <taxon>Pteropodidae</taxon>
        <taxon>Pteropodinae</taxon>
        <taxon>Pteropus</taxon>
    </lineage>
</organism>
<evidence type="ECO:0000256" key="9">
    <source>
        <dbReference type="ARBA" id="ARBA00022703"/>
    </source>
</evidence>
<reference evidence="23" key="1">
    <citation type="journal article" date="2013" name="Science">
        <title>Comparative analysis of bat genomes provides insight into the evolution of flight and immunity.</title>
        <authorList>
            <person name="Zhang G."/>
            <person name="Cowled C."/>
            <person name="Shi Z."/>
            <person name="Huang Z."/>
            <person name="Bishop-Lilly K.A."/>
            <person name="Fang X."/>
            <person name="Wynne J.W."/>
            <person name="Xiong Z."/>
            <person name="Baker M.L."/>
            <person name="Zhao W."/>
            <person name="Tachedjian M."/>
            <person name="Zhu Y."/>
            <person name="Zhou P."/>
            <person name="Jiang X."/>
            <person name="Ng J."/>
            <person name="Yang L."/>
            <person name="Wu L."/>
            <person name="Xiao J."/>
            <person name="Feng Y."/>
            <person name="Chen Y."/>
            <person name="Sun X."/>
            <person name="Zhang Y."/>
            <person name="Marsh G.A."/>
            <person name="Crameri G."/>
            <person name="Broder C.C."/>
            <person name="Frey K.G."/>
            <person name="Wang L.F."/>
            <person name="Wang J."/>
        </authorList>
    </citation>
    <scope>NUCLEOTIDE SEQUENCE [LARGE SCALE GENOMIC DNA]</scope>
</reference>
<keyword evidence="12" id="KW-1133">Transmembrane helix</keyword>
<keyword evidence="23" id="KW-1185">Reference proteome</keyword>
<dbReference type="InParanoid" id="L5K4M7"/>
<dbReference type="InterPro" id="IPR046371">
    <property type="entry name" value="Bcl-2_BH1-3"/>
</dbReference>
<evidence type="ECO:0000256" key="1">
    <source>
        <dbReference type="ARBA" id="ARBA00001913"/>
    </source>
</evidence>
<keyword evidence="10" id="KW-0256">Endoplasmic reticulum</keyword>
<evidence type="ECO:0000256" key="13">
    <source>
        <dbReference type="ARBA" id="ARBA00023128"/>
    </source>
</evidence>
<evidence type="ECO:0000256" key="19">
    <source>
        <dbReference type="ARBA" id="ARBA00077411"/>
    </source>
</evidence>
<dbReference type="GO" id="GO:0005819">
    <property type="term" value="C:spindle"/>
    <property type="evidence" value="ECO:0007669"/>
    <property type="project" value="UniProtKB-SubCell"/>
</dbReference>
<keyword evidence="15" id="KW-0206">Cytoskeleton</keyword>
<dbReference type="STRING" id="9402.L5K4M7"/>
<keyword evidence="11" id="KW-0832">Ubl conjugation</keyword>
<proteinExistence type="inferred from homology"/>
<keyword evidence="13" id="KW-0496">Mitochondrion</keyword>
<dbReference type="InterPro" id="IPR026298">
    <property type="entry name" value="Bcl-2_fam"/>
</dbReference>
<dbReference type="SMART" id="SM00337">
    <property type="entry name" value="BCL"/>
    <property type="match status" value="1"/>
</dbReference>
<dbReference type="GO" id="GO:0031965">
    <property type="term" value="C:nuclear membrane"/>
    <property type="evidence" value="ECO:0007669"/>
    <property type="project" value="UniProtKB-SubCell"/>
</dbReference>
<accession>L5K4M7</accession>
<comment type="cofactor">
    <cofactor evidence="1">
        <name>Ca(2+)</name>
        <dbReference type="ChEBI" id="CHEBI:29108"/>
    </cofactor>
</comment>
<protein>
    <recommendedName>
        <fullName evidence="18">Bcl-2-like protein 10</fullName>
    </recommendedName>
    <alternativeName>
        <fullName evidence="19">Anti-apoptotic protein Boo</fullName>
    </alternativeName>
    <alternativeName>
        <fullName evidence="20">Apoptosis regulator Bcl-B</fullName>
    </alternativeName>
</protein>
<dbReference type="Gene3D" id="1.10.437.10">
    <property type="entry name" value="Blc2-like"/>
    <property type="match status" value="1"/>
</dbReference>
<feature type="domain" description="Bcl-2 Bcl-2 homology region 1-3" evidence="21">
    <location>
        <begin position="39"/>
        <end position="145"/>
    </location>
</feature>
<evidence type="ECO:0000256" key="5">
    <source>
        <dbReference type="ARBA" id="ARBA00004240"/>
    </source>
</evidence>
<dbReference type="GO" id="GO:0005741">
    <property type="term" value="C:mitochondrial outer membrane"/>
    <property type="evidence" value="ECO:0007669"/>
    <property type="project" value="TreeGrafter"/>
</dbReference>
<evidence type="ECO:0000256" key="2">
    <source>
        <dbReference type="ARBA" id="ARBA00004126"/>
    </source>
</evidence>
<comment type="similarity">
    <text evidence="6">Belongs to the Bcl-2 family.</text>
</comment>
<dbReference type="GO" id="GO:0008630">
    <property type="term" value="P:intrinsic apoptotic signaling pathway in response to DNA damage"/>
    <property type="evidence" value="ECO:0007669"/>
    <property type="project" value="TreeGrafter"/>
</dbReference>
<dbReference type="GO" id="GO:0051400">
    <property type="term" value="F:BH domain binding"/>
    <property type="evidence" value="ECO:0007669"/>
    <property type="project" value="TreeGrafter"/>
</dbReference>
<dbReference type="PROSITE" id="PS50062">
    <property type="entry name" value="BCL2_FAMILY"/>
    <property type="match status" value="1"/>
</dbReference>
<evidence type="ECO:0000256" key="7">
    <source>
        <dbReference type="ARBA" id="ARBA00022490"/>
    </source>
</evidence>
<evidence type="ECO:0000256" key="10">
    <source>
        <dbReference type="ARBA" id="ARBA00022824"/>
    </source>
</evidence>
<keyword evidence="8" id="KW-0812">Transmembrane</keyword>
<evidence type="ECO:0000256" key="8">
    <source>
        <dbReference type="ARBA" id="ARBA00022692"/>
    </source>
</evidence>
<dbReference type="PANTHER" id="PTHR11256:SF47">
    <property type="entry name" value="BCL-2-LIKE PROTEIN 10"/>
    <property type="match status" value="1"/>
</dbReference>
<evidence type="ECO:0000256" key="20">
    <source>
        <dbReference type="ARBA" id="ARBA00078307"/>
    </source>
</evidence>
<evidence type="ECO:0000256" key="11">
    <source>
        <dbReference type="ARBA" id="ARBA00022843"/>
    </source>
</evidence>
<comment type="function">
    <text evidence="17">Promotes cell survival by suppressing apoptosis induced by BAX but not BAK. Increases binding of AHCYL1/IRBIT to ITPR1. Reduces ITPR1-mediated calcium release from the endoplasmic reticulum cooperatively with AHCYL1/IRBIT under normal cellular conditions. Under apoptotic stress conditions, dissociates from ITPR1 and is displaced from mitochondria-associated endoplasmic reticulum membranes, leading to increased Ca(2+) transfer to mitochondria which promotes apoptosis. Required for the correct formation of the microtubule organizing center during oocyte cell division, potentially via regulation of protein abundance and localization of other microtubule organizing center components such as AURKA and TPX2.</text>
</comment>
<evidence type="ECO:0000256" key="18">
    <source>
        <dbReference type="ARBA" id="ARBA00067191"/>
    </source>
</evidence>
<evidence type="ECO:0000313" key="22">
    <source>
        <dbReference type="EMBL" id="ELK05408.1"/>
    </source>
</evidence>
<evidence type="ECO:0000313" key="23">
    <source>
        <dbReference type="Proteomes" id="UP000010552"/>
    </source>
</evidence>
<name>L5K4M7_PTEAL</name>
<evidence type="ECO:0000256" key="12">
    <source>
        <dbReference type="ARBA" id="ARBA00022989"/>
    </source>
</evidence>
<keyword evidence="16" id="KW-0539">Nucleus</keyword>
<dbReference type="GO" id="GO:0097192">
    <property type="term" value="P:extrinsic apoptotic signaling pathway in absence of ligand"/>
    <property type="evidence" value="ECO:0007669"/>
    <property type="project" value="TreeGrafter"/>
</dbReference>